<accession>A0AA38CFE7</accession>
<feature type="region of interest" description="Disordered" evidence="3">
    <location>
        <begin position="235"/>
        <end position="443"/>
    </location>
</feature>
<feature type="compositionally biased region" description="Basic and acidic residues" evidence="3">
    <location>
        <begin position="480"/>
        <end position="500"/>
    </location>
</feature>
<feature type="compositionally biased region" description="Basic and acidic residues" evidence="3">
    <location>
        <begin position="146"/>
        <end position="155"/>
    </location>
</feature>
<keyword evidence="5" id="KW-1185">Reference proteome</keyword>
<evidence type="ECO:0008006" key="6">
    <source>
        <dbReference type="Google" id="ProtNLM"/>
    </source>
</evidence>
<feature type="compositionally biased region" description="Basic and acidic residues" evidence="3">
    <location>
        <begin position="29"/>
        <end position="52"/>
    </location>
</feature>
<dbReference type="EMBL" id="JAHRHJ020000010">
    <property type="protein sequence ID" value="KAH9298201.1"/>
    <property type="molecule type" value="Genomic_DNA"/>
</dbReference>
<evidence type="ECO:0000313" key="4">
    <source>
        <dbReference type="EMBL" id="KAH9298201.1"/>
    </source>
</evidence>
<dbReference type="OMA" id="ATNGYHR"/>
<comment type="caution">
    <text evidence="4">The sequence shown here is derived from an EMBL/GenBank/DDBJ whole genome shotgun (WGS) entry which is preliminary data.</text>
</comment>
<dbReference type="Pfam" id="PF08243">
    <property type="entry name" value="SPT2"/>
    <property type="match status" value="1"/>
</dbReference>
<dbReference type="InterPro" id="IPR013256">
    <property type="entry name" value="Chromatin_SPT2"/>
</dbReference>
<dbReference type="PANTHER" id="PTHR22691">
    <property type="entry name" value="YEAST SPT2-RELATED"/>
    <property type="match status" value="1"/>
</dbReference>
<feature type="region of interest" description="Disordered" evidence="3">
    <location>
        <begin position="14"/>
        <end position="52"/>
    </location>
</feature>
<dbReference type="AlphaFoldDB" id="A0AA38CFE7"/>
<feature type="compositionally biased region" description="Basic and acidic residues" evidence="3">
    <location>
        <begin position="80"/>
        <end position="105"/>
    </location>
</feature>
<feature type="region of interest" description="Disordered" evidence="3">
    <location>
        <begin position="142"/>
        <end position="167"/>
    </location>
</feature>
<name>A0AA38CFE7_TAXCH</name>
<dbReference type="GO" id="GO:0006360">
    <property type="term" value="P:transcription by RNA polymerase I"/>
    <property type="evidence" value="ECO:0007669"/>
    <property type="project" value="TreeGrafter"/>
</dbReference>
<evidence type="ECO:0000256" key="2">
    <source>
        <dbReference type="ARBA" id="ARBA00023054"/>
    </source>
</evidence>
<dbReference type="Proteomes" id="UP000824469">
    <property type="component" value="Unassembled WGS sequence"/>
</dbReference>
<feature type="non-terminal residue" evidence="4">
    <location>
        <position position="523"/>
    </location>
</feature>
<dbReference type="GO" id="GO:0042393">
    <property type="term" value="F:histone binding"/>
    <property type="evidence" value="ECO:0007669"/>
    <property type="project" value="TreeGrafter"/>
</dbReference>
<dbReference type="PANTHER" id="PTHR22691:SF8">
    <property type="entry name" value="PROTEIN SPT2 HOMOLOG"/>
    <property type="match status" value="1"/>
</dbReference>
<feature type="compositionally biased region" description="Basic residues" evidence="3">
    <location>
        <begin position="512"/>
        <end position="523"/>
    </location>
</feature>
<keyword evidence="2" id="KW-0175">Coiled coil</keyword>
<gene>
    <name evidence="4" type="ORF">KI387_029883</name>
</gene>
<feature type="compositionally biased region" description="Basic and acidic residues" evidence="3">
    <location>
        <begin position="303"/>
        <end position="313"/>
    </location>
</feature>
<dbReference type="GO" id="GO:0006334">
    <property type="term" value="P:nucleosome assembly"/>
    <property type="evidence" value="ECO:0007669"/>
    <property type="project" value="TreeGrafter"/>
</dbReference>
<organism evidence="4 5">
    <name type="scientific">Taxus chinensis</name>
    <name type="common">Chinese yew</name>
    <name type="synonym">Taxus wallichiana var. chinensis</name>
    <dbReference type="NCBI Taxonomy" id="29808"/>
    <lineage>
        <taxon>Eukaryota</taxon>
        <taxon>Viridiplantae</taxon>
        <taxon>Streptophyta</taxon>
        <taxon>Embryophyta</taxon>
        <taxon>Tracheophyta</taxon>
        <taxon>Spermatophyta</taxon>
        <taxon>Pinopsida</taxon>
        <taxon>Pinidae</taxon>
        <taxon>Conifers II</taxon>
        <taxon>Cupressales</taxon>
        <taxon>Taxaceae</taxon>
        <taxon>Taxus</taxon>
    </lineage>
</organism>
<feature type="compositionally biased region" description="Polar residues" evidence="3">
    <location>
        <begin position="341"/>
        <end position="362"/>
    </location>
</feature>
<dbReference type="GO" id="GO:0003677">
    <property type="term" value="F:DNA binding"/>
    <property type="evidence" value="ECO:0007669"/>
    <property type="project" value="TreeGrafter"/>
</dbReference>
<evidence type="ECO:0000256" key="3">
    <source>
        <dbReference type="SAM" id="MobiDB-lite"/>
    </source>
</evidence>
<feature type="region of interest" description="Disordered" evidence="3">
    <location>
        <begin position="462"/>
        <end position="523"/>
    </location>
</feature>
<feature type="compositionally biased region" description="Low complexity" evidence="3">
    <location>
        <begin position="386"/>
        <end position="398"/>
    </location>
</feature>
<feature type="region of interest" description="Disordered" evidence="3">
    <location>
        <begin position="201"/>
        <end position="222"/>
    </location>
</feature>
<reference evidence="4 5" key="1">
    <citation type="journal article" date="2021" name="Nat. Plants">
        <title>The Taxus genome provides insights into paclitaxel biosynthesis.</title>
        <authorList>
            <person name="Xiong X."/>
            <person name="Gou J."/>
            <person name="Liao Q."/>
            <person name="Li Y."/>
            <person name="Zhou Q."/>
            <person name="Bi G."/>
            <person name="Li C."/>
            <person name="Du R."/>
            <person name="Wang X."/>
            <person name="Sun T."/>
            <person name="Guo L."/>
            <person name="Liang H."/>
            <person name="Lu P."/>
            <person name="Wu Y."/>
            <person name="Zhang Z."/>
            <person name="Ro D.K."/>
            <person name="Shang Y."/>
            <person name="Huang S."/>
            <person name="Yan J."/>
        </authorList>
    </citation>
    <scope>NUCLEOTIDE SEQUENCE [LARGE SCALE GENOMIC DNA]</scope>
    <source>
        <strain evidence="4">Ta-2019</strain>
    </source>
</reference>
<sequence>DFYRRNRDYSRLLEGSRALEDKEEEEVEKVDVESRQYRKSALDEDAKATRERQEYIQRRQKLKELERLKLKQKFTGVYGRKNEHNKLENGGKNGRHAENPSDNNKKKSLPYDNYGSFFGPMQPVIARRVIEETRANLETAHLVAKVSKETPEPKKSSRTAANTKAEYKKNPIAVNEAMKKAQQLKAARDYSFLFSDDLEISAPGRGKASETRNVASSWPKDCQPKESIAKISVIMKKPPLSRKSISHAQEVKSMGSSSRQTPTKMNPQNKPVDSKKLLRKVVSGGGLAKENGSTCHGASNARMDARSYTDKKRSPLNSGSKDVIAKHQQSLVKAKHRPSSVLHTTSVQKILPSKASNQSNQAEQRKPVTLYKSMVPKPVPKPVLKPGPKLAPKSVPKLAPKPAPKPVPKVPPKPQAKPPFRDLHHDCPKKRPRGNVSDEDMDEGANYSSLIRQMFRYDPNKYRDIDDEDDSDMEVGFSRIQEEERRSARIAREEDERELALIEAEEREERARAKKRKLKQSQR</sequence>
<dbReference type="GO" id="GO:0005730">
    <property type="term" value="C:nucleolus"/>
    <property type="evidence" value="ECO:0007669"/>
    <property type="project" value="TreeGrafter"/>
</dbReference>
<feature type="region of interest" description="Disordered" evidence="3">
    <location>
        <begin position="73"/>
        <end position="111"/>
    </location>
</feature>
<evidence type="ECO:0000313" key="5">
    <source>
        <dbReference type="Proteomes" id="UP000824469"/>
    </source>
</evidence>
<feature type="compositionally biased region" description="Polar residues" evidence="3">
    <location>
        <begin position="254"/>
        <end position="271"/>
    </location>
</feature>
<comment type="similarity">
    <text evidence="1">Belongs to the SPT2 family.</text>
</comment>
<proteinExistence type="inferred from homology"/>
<protein>
    <recommendedName>
        <fullName evidence="6">Protein SPT2 homolog</fullName>
    </recommendedName>
</protein>
<feature type="compositionally biased region" description="Pro residues" evidence="3">
    <location>
        <begin position="399"/>
        <end position="417"/>
    </location>
</feature>
<dbReference type="SMART" id="SM00784">
    <property type="entry name" value="SPT2"/>
    <property type="match status" value="1"/>
</dbReference>
<evidence type="ECO:0000256" key="1">
    <source>
        <dbReference type="ARBA" id="ARBA00006461"/>
    </source>
</evidence>